<feature type="compositionally biased region" description="Polar residues" evidence="1">
    <location>
        <begin position="427"/>
        <end position="444"/>
    </location>
</feature>
<sequence>MGIDGWHGFCFKKFIAPPNRLANMNSNVSPVSFAHDFQRHNKLNPSARLGIDVLAGIGAPGTSSSSFSSSLQQQLRPEPQPQAQAPSAPVRQTEPAVDRPPSPGEQAATAQAEKPRASDDTGGTVQPQSSSSTNDAQPAQPPGSPADANAKDGQGAEVRDAESSVARPGKKAEAADSNLVSTDLPALIAALLPGLQAANAAKPAADSGHADVLAGDSRKKSLQNSGLLPTLLADGRKGSQAGGRQAGAGFAAVLAGNVMPGSSANLAAGTLLSEGKALAAAQAGDADGLHTLTNLGLPHVGQRGAGVGQGGLQLPVATPAGREAWAEDVGNQVRWMLGRAESKAELVLTPPNMGKLEVSITLNGDQTTAQFVASSQAARDALEQALPRLREILQQAGISLGQTNVSTSGEQGAGSEGSRHGARSGRGTETSADTSEGASRSTWLRQHDGMVDTFA</sequence>
<dbReference type="EMBL" id="ATJV01000046">
    <property type="protein sequence ID" value="EPZ16357.1"/>
    <property type="molecule type" value="Genomic_DNA"/>
</dbReference>
<feature type="compositionally biased region" description="Basic and acidic residues" evidence="1">
    <location>
        <begin position="445"/>
        <end position="455"/>
    </location>
</feature>
<dbReference type="PATRIC" id="fig|1348657.5.peg.1199"/>
<keyword evidence="4" id="KW-1185">Reference proteome</keyword>
<dbReference type="AlphaFoldDB" id="S9ZS57"/>
<dbReference type="eggNOG" id="COG3144">
    <property type="taxonomic scope" value="Bacteria"/>
</dbReference>
<accession>S9ZS57</accession>
<dbReference type="STRING" id="1348657.M622_13300"/>
<feature type="region of interest" description="Disordered" evidence="1">
    <location>
        <begin position="61"/>
        <end position="176"/>
    </location>
</feature>
<dbReference type="InterPro" id="IPR021136">
    <property type="entry name" value="Flagellar_hook_control-like_C"/>
</dbReference>
<dbReference type="PANTHER" id="PTHR37533">
    <property type="entry name" value="FLAGELLAR HOOK-LENGTH CONTROL PROTEIN"/>
    <property type="match status" value="1"/>
</dbReference>
<gene>
    <name evidence="3" type="ORF">M622_13300</name>
</gene>
<protein>
    <recommendedName>
        <fullName evidence="2">Flagellar hook-length control protein-like C-terminal domain-containing protein</fullName>
    </recommendedName>
</protein>
<proteinExistence type="predicted"/>
<dbReference type="Pfam" id="PF02120">
    <property type="entry name" value="Flg_hook"/>
    <property type="match status" value="1"/>
</dbReference>
<feature type="compositionally biased region" description="Low complexity" evidence="1">
    <location>
        <begin position="63"/>
        <end position="92"/>
    </location>
</feature>
<evidence type="ECO:0000313" key="4">
    <source>
        <dbReference type="Proteomes" id="UP000015455"/>
    </source>
</evidence>
<feature type="region of interest" description="Disordered" evidence="1">
    <location>
        <begin position="403"/>
        <end position="455"/>
    </location>
</feature>
<dbReference type="PANTHER" id="PTHR37533:SF2">
    <property type="entry name" value="FLAGELLAR HOOK-LENGTH CONTROL PROTEIN"/>
    <property type="match status" value="1"/>
</dbReference>
<dbReference type="InterPro" id="IPR038610">
    <property type="entry name" value="FliK-like_C_sf"/>
</dbReference>
<dbReference type="Proteomes" id="UP000015455">
    <property type="component" value="Unassembled WGS sequence"/>
</dbReference>
<comment type="caution">
    <text evidence="3">The sequence shown here is derived from an EMBL/GenBank/DDBJ whole genome shotgun (WGS) entry which is preliminary data.</text>
</comment>
<name>S9ZS57_9RHOO</name>
<dbReference type="InterPro" id="IPR052563">
    <property type="entry name" value="FliK"/>
</dbReference>
<evidence type="ECO:0000259" key="2">
    <source>
        <dbReference type="Pfam" id="PF02120"/>
    </source>
</evidence>
<feature type="domain" description="Flagellar hook-length control protein-like C-terminal" evidence="2">
    <location>
        <begin position="331"/>
        <end position="412"/>
    </location>
</feature>
<dbReference type="Gene3D" id="3.30.750.140">
    <property type="match status" value="1"/>
</dbReference>
<organism evidence="3 4">
    <name type="scientific">Thauera terpenica 58Eu</name>
    <dbReference type="NCBI Taxonomy" id="1348657"/>
    <lineage>
        <taxon>Bacteria</taxon>
        <taxon>Pseudomonadati</taxon>
        <taxon>Pseudomonadota</taxon>
        <taxon>Betaproteobacteria</taxon>
        <taxon>Rhodocyclales</taxon>
        <taxon>Zoogloeaceae</taxon>
        <taxon>Thauera</taxon>
    </lineage>
</organism>
<evidence type="ECO:0000313" key="3">
    <source>
        <dbReference type="EMBL" id="EPZ16357.1"/>
    </source>
</evidence>
<reference evidence="3 4" key="1">
    <citation type="submission" date="2013-06" db="EMBL/GenBank/DDBJ databases">
        <title>Draft genome sequence of Thauera terpenica.</title>
        <authorList>
            <person name="Liu B."/>
            <person name="Frostegard A.H."/>
            <person name="Shapleigh J.P."/>
        </authorList>
    </citation>
    <scope>NUCLEOTIDE SEQUENCE [LARGE SCALE GENOMIC DNA]</scope>
    <source>
        <strain evidence="3 4">58Eu</strain>
    </source>
</reference>
<dbReference type="CDD" id="cd17470">
    <property type="entry name" value="T3SS_Flik_C"/>
    <property type="match status" value="1"/>
</dbReference>
<evidence type="ECO:0000256" key="1">
    <source>
        <dbReference type="SAM" id="MobiDB-lite"/>
    </source>
</evidence>
<feature type="compositionally biased region" description="Polar residues" evidence="1">
    <location>
        <begin position="121"/>
        <end position="137"/>
    </location>
</feature>